<dbReference type="InterPro" id="IPR036397">
    <property type="entry name" value="RNaseH_sf"/>
</dbReference>
<protein>
    <submittedName>
        <fullName evidence="6">Transposase</fullName>
    </submittedName>
</protein>
<keyword evidence="2" id="KW-0815">Transposition</keyword>
<feature type="domain" description="DDE" evidence="5">
    <location>
        <begin position="75"/>
        <end position="160"/>
    </location>
</feature>
<accession>A0A380Q725</accession>
<dbReference type="InterPro" id="IPR032874">
    <property type="entry name" value="DDE_dom"/>
</dbReference>
<evidence type="ECO:0000256" key="4">
    <source>
        <dbReference type="ARBA" id="ARBA00023172"/>
    </source>
</evidence>
<dbReference type="AlphaFoldDB" id="A0A380Q725"/>
<reference evidence="6 7" key="1">
    <citation type="submission" date="2018-06" db="EMBL/GenBank/DDBJ databases">
        <authorList>
            <consortium name="Pathogen Informatics"/>
            <person name="Doyle S."/>
        </authorList>
    </citation>
    <scope>NUCLEOTIDE SEQUENCE [LARGE SCALE GENOMIC DNA]</scope>
    <source>
        <strain evidence="6 7">NCTC8580</strain>
    </source>
</reference>
<dbReference type="PANTHER" id="PTHR35528:SF3">
    <property type="entry name" value="BLL1675 PROTEIN"/>
    <property type="match status" value="1"/>
</dbReference>
<keyword evidence="3" id="KW-0238">DNA-binding</keyword>
<dbReference type="Gene3D" id="3.30.420.10">
    <property type="entry name" value="Ribonuclease H-like superfamily/Ribonuclease H"/>
    <property type="match status" value="1"/>
</dbReference>
<proteinExistence type="predicted"/>
<sequence>MPLIRKTFKRLHYPVDIIAQCVRWYLADALSLRNLEETMAERGVIVDHSTLHRWVIRLVPLLDKAFRRHKCTVVHRWRMDETYIKIKGQWKYLYRAVDTAGQTIDFLLTAKRDAAAALRFFRKAIRHQGEPEVVTIDKSGANTTALVTLNADKAEDEAITIKQISIDKQNEAI</sequence>
<evidence type="ECO:0000259" key="5">
    <source>
        <dbReference type="Pfam" id="PF13610"/>
    </source>
</evidence>
<dbReference type="Proteomes" id="UP000255087">
    <property type="component" value="Unassembled WGS sequence"/>
</dbReference>
<dbReference type="NCBIfam" id="NF033587">
    <property type="entry name" value="transpos_IS6"/>
    <property type="match status" value="1"/>
</dbReference>
<dbReference type="EMBL" id="UHJC01000001">
    <property type="protein sequence ID" value="SUP81647.1"/>
    <property type="molecule type" value="Genomic_DNA"/>
</dbReference>
<keyword evidence="4" id="KW-0233">DNA recombination</keyword>
<dbReference type="PANTHER" id="PTHR35528">
    <property type="entry name" value="BLL1675 PROTEIN"/>
    <property type="match status" value="1"/>
</dbReference>
<evidence type="ECO:0000256" key="1">
    <source>
        <dbReference type="ARBA" id="ARBA00002286"/>
    </source>
</evidence>
<dbReference type="GO" id="GO:0032196">
    <property type="term" value="P:transposition"/>
    <property type="evidence" value="ECO:0007669"/>
    <property type="project" value="UniProtKB-KW"/>
</dbReference>
<dbReference type="InterPro" id="IPR052183">
    <property type="entry name" value="IS_Transposase"/>
</dbReference>
<gene>
    <name evidence="6" type="ORF">NCTC8580_01705</name>
</gene>
<evidence type="ECO:0000256" key="3">
    <source>
        <dbReference type="ARBA" id="ARBA00023125"/>
    </source>
</evidence>
<dbReference type="SUPFAM" id="SSF53098">
    <property type="entry name" value="Ribonuclease H-like"/>
    <property type="match status" value="1"/>
</dbReference>
<comment type="function">
    <text evidence="1">Involved in the transposition of the insertion sequence.</text>
</comment>
<name>A0A380Q725_YERPU</name>
<dbReference type="GO" id="GO:0003677">
    <property type="term" value="F:DNA binding"/>
    <property type="evidence" value="ECO:0007669"/>
    <property type="project" value="UniProtKB-KW"/>
</dbReference>
<organism evidence="6 7">
    <name type="scientific">Yersinia pseudotuberculosis</name>
    <dbReference type="NCBI Taxonomy" id="633"/>
    <lineage>
        <taxon>Bacteria</taxon>
        <taxon>Pseudomonadati</taxon>
        <taxon>Pseudomonadota</taxon>
        <taxon>Gammaproteobacteria</taxon>
        <taxon>Enterobacterales</taxon>
        <taxon>Yersiniaceae</taxon>
        <taxon>Yersinia</taxon>
    </lineage>
</organism>
<evidence type="ECO:0000313" key="7">
    <source>
        <dbReference type="Proteomes" id="UP000255087"/>
    </source>
</evidence>
<evidence type="ECO:0000313" key="6">
    <source>
        <dbReference type="EMBL" id="SUP81647.1"/>
    </source>
</evidence>
<dbReference type="Pfam" id="PF13610">
    <property type="entry name" value="DDE_Tnp_IS240"/>
    <property type="match status" value="1"/>
</dbReference>
<evidence type="ECO:0000256" key="2">
    <source>
        <dbReference type="ARBA" id="ARBA00022578"/>
    </source>
</evidence>
<dbReference type="InterPro" id="IPR012337">
    <property type="entry name" value="RNaseH-like_sf"/>
</dbReference>
<dbReference type="GO" id="GO:0006310">
    <property type="term" value="P:DNA recombination"/>
    <property type="evidence" value="ECO:0007669"/>
    <property type="project" value="UniProtKB-KW"/>
</dbReference>
<dbReference type="InterPro" id="IPR047930">
    <property type="entry name" value="Transpos_IS6"/>
</dbReference>